<evidence type="ECO:0000256" key="1">
    <source>
        <dbReference type="SAM" id="MobiDB-lite"/>
    </source>
</evidence>
<evidence type="ECO:0000313" key="4">
    <source>
        <dbReference type="Proteomes" id="UP001479436"/>
    </source>
</evidence>
<organism evidence="3 4">
    <name type="scientific">Basidiobolus ranarum</name>
    <dbReference type="NCBI Taxonomy" id="34480"/>
    <lineage>
        <taxon>Eukaryota</taxon>
        <taxon>Fungi</taxon>
        <taxon>Fungi incertae sedis</taxon>
        <taxon>Zoopagomycota</taxon>
        <taxon>Entomophthoromycotina</taxon>
        <taxon>Basidiobolomycetes</taxon>
        <taxon>Basidiobolales</taxon>
        <taxon>Basidiobolaceae</taxon>
        <taxon>Basidiobolus</taxon>
    </lineage>
</organism>
<evidence type="ECO:0000313" key="3">
    <source>
        <dbReference type="EMBL" id="KAK9710507.1"/>
    </source>
</evidence>
<sequence>MLKGKKPERQFTPPPSYDQATSSYVHPSHSVTVQIAPEYQPILTSSRANYQGTNTTSAPIHVRQRRRGHCCGFNCNVILSTIIVFVIGVILLNGYIDWNSVEDWESFFT</sequence>
<accession>A0ABR2VYM6</accession>
<keyword evidence="4" id="KW-1185">Reference proteome</keyword>
<keyword evidence="2" id="KW-0472">Membrane</keyword>
<gene>
    <name evidence="3" type="ORF">K7432_008400</name>
</gene>
<dbReference type="Proteomes" id="UP001479436">
    <property type="component" value="Unassembled WGS sequence"/>
</dbReference>
<proteinExistence type="predicted"/>
<protein>
    <submittedName>
        <fullName evidence="3">Uncharacterized protein</fullName>
    </submittedName>
</protein>
<keyword evidence="2" id="KW-0812">Transmembrane</keyword>
<evidence type="ECO:0000256" key="2">
    <source>
        <dbReference type="SAM" id="Phobius"/>
    </source>
</evidence>
<feature type="transmembrane region" description="Helical" evidence="2">
    <location>
        <begin position="73"/>
        <end position="96"/>
    </location>
</feature>
<dbReference type="EMBL" id="JASJQH010007339">
    <property type="protein sequence ID" value="KAK9710507.1"/>
    <property type="molecule type" value="Genomic_DNA"/>
</dbReference>
<comment type="caution">
    <text evidence="3">The sequence shown here is derived from an EMBL/GenBank/DDBJ whole genome shotgun (WGS) entry which is preliminary data.</text>
</comment>
<reference evidence="3 4" key="1">
    <citation type="submission" date="2023-04" db="EMBL/GenBank/DDBJ databases">
        <title>Genome of Basidiobolus ranarum AG-B5.</title>
        <authorList>
            <person name="Stajich J.E."/>
            <person name="Carter-House D."/>
            <person name="Gryganskyi A."/>
        </authorList>
    </citation>
    <scope>NUCLEOTIDE SEQUENCE [LARGE SCALE GENOMIC DNA]</scope>
    <source>
        <strain evidence="3 4">AG-B5</strain>
    </source>
</reference>
<name>A0ABR2VYM6_9FUNG</name>
<feature type="region of interest" description="Disordered" evidence="1">
    <location>
        <begin position="1"/>
        <end position="23"/>
    </location>
</feature>
<keyword evidence="2" id="KW-1133">Transmembrane helix</keyword>